<feature type="compositionally biased region" description="Low complexity" evidence="2">
    <location>
        <begin position="293"/>
        <end position="308"/>
    </location>
</feature>
<dbReference type="HOGENOM" id="CLU_018105_1_0_1"/>
<dbReference type="OrthoDB" id="5404651at2759"/>
<dbReference type="VEuPathDB" id="FungiDB:GGTG_02060"/>
<feature type="compositionally biased region" description="Polar residues" evidence="2">
    <location>
        <begin position="372"/>
        <end position="381"/>
    </location>
</feature>
<evidence type="ECO:0000313" key="5">
    <source>
        <dbReference type="Proteomes" id="UP000006039"/>
    </source>
</evidence>
<dbReference type="Proteomes" id="UP000006039">
    <property type="component" value="Unassembled WGS sequence"/>
</dbReference>
<feature type="compositionally biased region" description="Low complexity" evidence="2">
    <location>
        <begin position="455"/>
        <end position="469"/>
    </location>
</feature>
<dbReference type="AlphaFoldDB" id="J3NLB2"/>
<keyword evidence="5" id="KW-1185">Reference proteome</keyword>
<feature type="region of interest" description="Disordered" evidence="2">
    <location>
        <begin position="1"/>
        <end position="110"/>
    </location>
</feature>
<reference evidence="4" key="4">
    <citation type="journal article" date="2015" name="G3 (Bethesda)">
        <title>Genome sequences of three phytopathogenic species of the Magnaporthaceae family of fungi.</title>
        <authorList>
            <person name="Okagaki L.H."/>
            <person name="Nunes C.C."/>
            <person name="Sailsbery J."/>
            <person name="Clay B."/>
            <person name="Brown D."/>
            <person name="John T."/>
            <person name="Oh Y."/>
            <person name="Young N."/>
            <person name="Fitzgerald M."/>
            <person name="Haas B.J."/>
            <person name="Zeng Q."/>
            <person name="Young S."/>
            <person name="Adiconis X."/>
            <person name="Fan L."/>
            <person name="Levin J.Z."/>
            <person name="Mitchell T.K."/>
            <person name="Okubara P.A."/>
            <person name="Farman M.L."/>
            <person name="Kohn L.M."/>
            <person name="Birren B."/>
            <person name="Ma L.-J."/>
            <person name="Dean R.A."/>
        </authorList>
    </citation>
    <scope>NUCLEOTIDE SEQUENCE</scope>
    <source>
        <strain evidence="4">R3-111a-1</strain>
    </source>
</reference>
<feature type="region of interest" description="Disordered" evidence="2">
    <location>
        <begin position="293"/>
        <end position="332"/>
    </location>
</feature>
<reference evidence="3" key="3">
    <citation type="submission" date="2010-09" db="EMBL/GenBank/DDBJ databases">
        <title>Annotation of Gaeumannomyces graminis var. tritici R3-111a-1.</title>
        <authorList>
            <consortium name="The Broad Institute Genome Sequencing Platform"/>
            <person name="Ma L.-J."/>
            <person name="Dead R."/>
            <person name="Young S.K."/>
            <person name="Zeng Q."/>
            <person name="Gargeya S."/>
            <person name="Fitzgerald M."/>
            <person name="Haas B."/>
            <person name="Abouelleil A."/>
            <person name="Alvarado L."/>
            <person name="Arachchi H.M."/>
            <person name="Berlin A."/>
            <person name="Brown A."/>
            <person name="Chapman S.B."/>
            <person name="Chen Z."/>
            <person name="Dunbar C."/>
            <person name="Freedman E."/>
            <person name="Gearin G."/>
            <person name="Gellesch M."/>
            <person name="Goldberg J."/>
            <person name="Griggs A."/>
            <person name="Gujja S."/>
            <person name="Heiman D."/>
            <person name="Howarth C."/>
            <person name="Larson L."/>
            <person name="Lui A."/>
            <person name="MacDonald P.J.P."/>
            <person name="Mehta T."/>
            <person name="Montmayeur A."/>
            <person name="Murphy C."/>
            <person name="Neiman D."/>
            <person name="Pearson M."/>
            <person name="Priest M."/>
            <person name="Roberts A."/>
            <person name="Saif S."/>
            <person name="Shea T."/>
            <person name="Shenoy N."/>
            <person name="Sisk P."/>
            <person name="Stolte C."/>
            <person name="Sykes S."/>
            <person name="Yandava C."/>
            <person name="Wortman J."/>
            <person name="Nusbaum C."/>
            <person name="Birren B."/>
        </authorList>
    </citation>
    <scope>NUCLEOTIDE SEQUENCE</scope>
    <source>
        <strain evidence="3">R3-111a-1</strain>
    </source>
</reference>
<feature type="compositionally biased region" description="Basic and acidic residues" evidence="2">
    <location>
        <begin position="321"/>
        <end position="332"/>
    </location>
</feature>
<evidence type="ECO:0000313" key="4">
    <source>
        <dbReference type="EnsemblFungi" id="EJT82086"/>
    </source>
</evidence>
<dbReference type="EnsemblFungi" id="EJT82086">
    <property type="protein sequence ID" value="EJT82086"/>
    <property type="gene ID" value="GGTG_02060"/>
</dbReference>
<feature type="region of interest" description="Disordered" evidence="2">
    <location>
        <begin position="349"/>
        <end position="442"/>
    </location>
</feature>
<keyword evidence="1" id="KW-0175">Coiled coil</keyword>
<dbReference type="RefSeq" id="XP_009218095.1">
    <property type="nucleotide sequence ID" value="XM_009219831.1"/>
</dbReference>
<evidence type="ECO:0000313" key="3">
    <source>
        <dbReference type="EMBL" id="EJT82086.1"/>
    </source>
</evidence>
<name>J3NLB2_GAET3</name>
<feature type="compositionally biased region" description="Basic and acidic residues" evidence="2">
    <location>
        <begin position="497"/>
        <end position="506"/>
    </location>
</feature>
<feature type="compositionally biased region" description="Polar residues" evidence="2">
    <location>
        <begin position="309"/>
        <end position="319"/>
    </location>
</feature>
<evidence type="ECO:0008006" key="6">
    <source>
        <dbReference type="Google" id="ProtNLM"/>
    </source>
</evidence>
<protein>
    <recommendedName>
        <fullName evidence="6">FAD-dependent oxidoreductase-like enzyme</fullName>
    </recommendedName>
</protein>
<proteinExistence type="predicted"/>
<organism evidence="3">
    <name type="scientific">Gaeumannomyces tritici (strain R3-111a-1)</name>
    <name type="common">Wheat and barley take-all root rot fungus</name>
    <name type="synonym">Gaeumannomyces graminis var. tritici</name>
    <dbReference type="NCBI Taxonomy" id="644352"/>
    <lineage>
        <taxon>Eukaryota</taxon>
        <taxon>Fungi</taxon>
        <taxon>Dikarya</taxon>
        <taxon>Ascomycota</taxon>
        <taxon>Pezizomycotina</taxon>
        <taxon>Sordariomycetes</taxon>
        <taxon>Sordariomycetidae</taxon>
        <taxon>Magnaporthales</taxon>
        <taxon>Magnaporthaceae</taxon>
        <taxon>Gaeumannomyces</taxon>
    </lineage>
</organism>
<reference evidence="4" key="5">
    <citation type="submission" date="2018-04" db="UniProtKB">
        <authorList>
            <consortium name="EnsemblFungi"/>
        </authorList>
    </citation>
    <scope>IDENTIFICATION</scope>
    <source>
        <strain evidence="4">R3-111a-1</strain>
    </source>
</reference>
<reference evidence="5" key="1">
    <citation type="submission" date="2010-07" db="EMBL/GenBank/DDBJ databases">
        <title>The genome sequence of Gaeumannomyces graminis var. tritici strain R3-111a-1.</title>
        <authorList>
            <consortium name="The Broad Institute Genome Sequencing Platform"/>
            <person name="Ma L.-J."/>
            <person name="Dead R."/>
            <person name="Young S."/>
            <person name="Zeng Q."/>
            <person name="Koehrsen M."/>
            <person name="Alvarado L."/>
            <person name="Berlin A."/>
            <person name="Chapman S.B."/>
            <person name="Chen Z."/>
            <person name="Freedman E."/>
            <person name="Gellesch M."/>
            <person name="Goldberg J."/>
            <person name="Griggs A."/>
            <person name="Gujja S."/>
            <person name="Heilman E.R."/>
            <person name="Heiman D."/>
            <person name="Hepburn T."/>
            <person name="Howarth C."/>
            <person name="Jen D."/>
            <person name="Larson L."/>
            <person name="Mehta T."/>
            <person name="Neiman D."/>
            <person name="Pearson M."/>
            <person name="Roberts A."/>
            <person name="Saif S."/>
            <person name="Shea T."/>
            <person name="Shenoy N."/>
            <person name="Sisk P."/>
            <person name="Stolte C."/>
            <person name="Sykes S."/>
            <person name="Walk T."/>
            <person name="White J."/>
            <person name="Yandava C."/>
            <person name="Haas B."/>
            <person name="Nusbaum C."/>
            <person name="Birren B."/>
        </authorList>
    </citation>
    <scope>NUCLEOTIDE SEQUENCE [LARGE SCALE GENOMIC DNA]</scope>
    <source>
        <strain evidence="5">R3-111a-1</strain>
    </source>
</reference>
<evidence type="ECO:0000256" key="1">
    <source>
        <dbReference type="SAM" id="Coils"/>
    </source>
</evidence>
<gene>
    <name evidence="4" type="primary">20342518</name>
    <name evidence="3" type="ORF">GGTG_02060</name>
</gene>
<evidence type="ECO:0000256" key="2">
    <source>
        <dbReference type="SAM" id="MobiDB-lite"/>
    </source>
</evidence>
<dbReference type="EMBL" id="GL385395">
    <property type="protein sequence ID" value="EJT82086.1"/>
    <property type="molecule type" value="Genomic_DNA"/>
</dbReference>
<reference evidence="3" key="2">
    <citation type="submission" date="2010-07" db="EMBL/GenBank/DDBJ databases">
        <authorList>
            <consortium name="The Broad Institute Genome Sequencing Platform"/>
            <consortium name="Broad Institute Genome Sequencing Center for Infectious Disease"/>
            <person name="Ma L.-J."/>
            <person name="Dead R."/>
            <person name="Young S."/>
            <person name="Zeng Q."/>
            <person name="Koehrsen M."/>
            <person name="Alvarado L."/>
            <person name="Berlin A."/>
            <person name="Chapman S.B."/>
            <person name="Chen Z."/>
            <person name="Freedman E."/>
            <person name="Gellesch M."/>
            <person name="Goldberg J."/>
            <person name="Griggs A."/>
            <person name="Gujja S."/>
            <person name="Heilman E.R."/>
            <person name="Heiman D."/>
            <person name="Hepburn T."/>
            <person name="Howarth C."/>
            <person name="Jen D."/>
            <person name="Larson L."/>
            <person name="Mehta T."/>
            <person name="Neiman D."/>
            <person name="Pearson M."/>
            <person name="Roberts A."/>
            <person name="Saif S."/>
            <person name="Shea T."/>
            <person name="Shenoy N."/>
            <person name="Sisk P."/>
            <person name="Stolte C."/>
            <person name="Sykes S."/>
            <person name="Walk T."/>
            <person name="White J."/>
            <person name="Yandava C."/>
            <person name="Haas B."/>
            <person name="Nusbaum C."/>
            <person name="Birren B."/>
        </authorList>
    </citation>
    <scope>NUCLEOTIDE SEQUENCE</scope>
    <source>
        <strain evidence="3">R3-111a-1</strain>
    </source>
</reference>
<dbReference type="eggNOG" id="ENOG502SZUB">
    <property type="taxonomic scope" value="Eukaryota"/>
</dbReference>
<accession>J3NLB2</accession>
<feature type="coiled-coil region" evidence="1">
    <location>
        <begin position="227"/>
        <end position="275"/>
    </location>
</feature>
<feature type="region of interest" description="Disordered" evidence="2">
    <location>
        <begin position="455"/>
        <end position="563"/>
    </location>
</feature>
<dbReference type="STRING" id="644352.J3NLB2"/>
<dbReference type="GeneID" id="20342518"/>
<sequence length="585" mass="63762">MSTPGSDPGQHLAVVGVPSRPVTPGDIDSAMAVSQVTLPSTEPPASPMDLSASFKTELNDDRLEPPSIIPSSLTPPPSSQLLLGPSGPNPPHLLGEFGPPQESSILSPPITGLVGSRRDYTFGGAEYVAPTPSQVIQAPADELRSMMQASIAEHARLKMEAAHFKLQHQLLCIQYDEDAKRAEVEHEMVRREIDALRTAEHSRQARRELSSATESLQAKYSQLRLWYDEAIQENEALHKRLKGAKKLIQHKEEEINALADEKELLLNRLRENREHFHLLCSPGGLFHGAVTPKAQAAATTPVQPPRQASRQTPRSAQQQNHHRDGSRAEREHNEAPFAALLQVLNQENNSAPSTPITAHRPAPRITSKHTRNVQSMSSLPTTPAARPGREYGGLLPSADLVPQTEPPRYQSRVLIPETPLRSAGRRSRESTISAEDHEEPVDNQELARQALSFAVAAATSHASHQSSGSRRAEPHPGDQDEEEEVFESQASQAASEMLRRDPRESFDVASSAGGSRDPTPAPAEKSARLQARLFAGTAEKRKFSGGHDTSASEMPRSDVVSPTKKLRMAGGLREVGLGIQYDHNA</sequence>